<gene>
    <name evidence="2" type="ORF">HMPREF9488_01021</name>
</gene>
<dbReference type="STRING" id="100884.GCA_000269565_02868"/>
<sequence>MKEHIEIEYKVLLDQKTFQTLLNHYPHYHEYIQTNYYFTHPLLKQKKYMLRIREKNNNYEMTLKRPLDRHHLESNIKLSEKEKDAFFNQHYLDNEVINILRKEGIDPSTLQQQFSLTTHRYDIELKEGMLSLDENTYLQQIDYELEFEVHDQREGYAKFLDIIKPFGIEYTSNCPSKIQRVYMQLEKLKL</sequence>
<evidence type="ECO:0000313" key="2">
    <source>
        <dbReference type="EMBL" id="EFW05750.1"/>
    </source>
</evidence>
<keyword evidence="3" id="KW-1185">Reference proteome</keyword>
<dbReference type="InterPro" id="IPR023577">
    <property type="entry name" value="CYTH_domain"/>
</dbReference>
<dbReference type="EMBL" id="ADKX01000016">
    <property type="protein sequence ID" value="EFW05750.1"/>
    <property type="molecule type" value="Genomic_DNA"/>
</dbReference>
<dbReference type="CDD" id="cd07762">
    <property type="entry name" value="CYTH-like_Pase_1"/>
    <property type="match status" value="1"/>
</dbReference>
<dbReference type="PROSITE" id="PS51707">
    <property type="entry name" value="CYTH"/>
    <property type="match status" value="1"/>
</dbReference>
<protein>
    <recommendedName>
        <fullName evidence="1">CYTH domain-containing protein</fullName>
    </recommendedName>
</protein>
<dbReference type="GeneID" id="78230671"/>
<dbReference type="SUPFAM" id="SSF55154">
    <property type="entry name" value="CYTH-like phosphatases"/>
    <property type="match status" value="1"/>
</dbReference>
<dbReference type="Proteomes" id="UP000003157">
    <property type="component" value="Unassembled WGS sequence"/>
</dbReference>
<dbReference type="InterPro" id="IPR033469">
    <property type="entry name" value="CYTH-like_dom_sf"/>
</dbReference>
<dbReference type="InterPro" id="IPR009195">
    <property type="entry name" value="Uncharacterised_YjbK"/>
</dbReference>
<dbReference type="AlphaFoldDB" id="E7G8D3"/>
<dbReference type="Pfam" id="PF01928">
    <property type="entry name" value="CYTH"/>
    <property type="match status" value="1"/>
</dbReference>
<dbReference type="OrthoDB" id="1654293at2"/>
<dbReference type="HOGENOM" id="CLU_088898_1_0_9"/>
<name>E7G8D3_9FIRM</name>
<comment type="caution">
    <text evidence="2">The sequence shown here is derived from an EMBL/GenBank/DDBJ whole genome shotgun (WGS) entry which is preliminary data.</text>
</comment>
<dbReference type="SMART" id="SM01118">
    <property type="entry name" value="CYTH"/>
    <property type="match status" value="1"/>
</dbReference>
<accession>E7G8D3</accession>
<dbReference type="PIRSF" id="PIRSF012526">
    <property type="entry name" value="CYTH_UCP012526"/>
    <property type="match status" value="1"/>
</dbReference>
<dbReference type="RefSeq" id="WP_008788137.1">
    <property type="nucleotide sequence ID" value="NZ_AKCB01000002.1"/>
</dbReference>
<dbReference type="eggNOG" id="COG4116">
    <property type="taxonomic scope" value="Bacteria"/>
</dbReference>
<dbReference type="Gene3D" id="2.40.320.10">
    <property type="entry name" value="Hypothetical Protein Pfu-838710-001"/>
    <property type="match status" value="1"/>
</dbReference>
<organism evidence="2 3">
    <name type="scientific">Coprobacillus cateniformis</name>
    <dbReference type="NCBI Taxonomy" id="100884"/>
    <lineage>
        <taxon>Bacteria</taxon>
        <taxon>Bacillati</taxon>
        <taxon>Bacillota</taxon>
        <taxon>Erysipelotrichia</taxon>
        <taxon>Erysipelotrichales</taxon>
        <taxon>Coprobacillaceae</taxon>
        <taxon>Coprobacillus</taxon>
    </lineage>
</organism>
<evidence type="ECO:0000313" key="3">
    <source>
        <dbReference type="Proteomes" id="UP000003157"/>
    </source>
</evidence>
<feature type="domain" description="CYTH" evidence="1">
    <location>
        <begin position="4"/>
        <end position="188"/>
    </location>
</feature>
<evidence type="ECO:0000259" key="1">
    <source>
        <dbReference type="PROSITE" id="PS51707"/>
    </source>
</evidence>
<reference evidence="2 3" key="1">
    <citation type="submission" date="2010-12" db="EMBL/GenBank/DDBJ databases">
        <title>The Genome Sequence of Coprobacillus sp. strain 29_1.</title>
        <authorList>
            <consortium name="The Broad Institute Genome Sequencing Platform"/>
            <person name="Earl A."/>
            <person name="Ward D."/>
            <person name="Feldgarden M."/>
            <person name="Gevers D."/>
            <person name="Daigneault M."/>
            <person name="Sibley C.D."/>
            <person name="White A."/>
            <person name="Strauss J."/>
            <person name="Allen-Vercoe E."/>
            <person name="Young S.K."/>
            <person name="Zeng Q."/>
            <person name="Gargeya S."/>
            <person name="Fitzgerald M."/>
            <person name="Haas B."/>
            <person name="Abouelleil A."/>
            <person name="Alvarado L."/>
            <person name="Arachchi H.M."/>
            <person name="Berlin A."/>
            <person name="Brown A."/>
            <person name="Chapman S.B."/>
            <person name="Chen Z."/>
            <person name="Dunbar C."/>
            <person name="Freedman E."/>
            <person name="Gearin G."/>
            <person name="Gellesch M."/>
            <person name="Goldberg J."/>
            <person name="Griggs A."/>
            <person name="Gujja S."/>
            <person name="Heilman E."/>
            <person name="Heiman D."/>
            <person name="Howarth C."/>
            <person name="Larson L."/>
            <person name="Lui A."/>
            <person name="MacDonald P.J.P."/>
            <person name="Mehta T."/>
            <person name="Montmayeur A."/>
            <person name="Murphy C."/>
            <person name="Neiman D."/>
            <person name="Pearson M."/>
            <person name="Priest M."/>
            <person name="Roberts A."/>
            <person name="Saif S."/>
            <person name="Shea T."/>
            <person name="Shenoy N."/>
            <person name="Sisk P."/>
            <person name="Stolte C."/>
            <person name="Sykes S."/>
            <person name="White J."/>
            <person name="Yandava C."/>
            <person name="Nusbaum C."/>
            <person name="Birren B."/>
        </authorList>
    </citation>
    <scope>NUCLEOTIDE SEQUENCE [LARGE SCALE GENOMIC DNA]</scope>
    <source>
        <strain evidence="2 3">29_1</strain>
    </source>
</reference>
<proteinExistence type="predicted"/>